<dbReference type="Gene3D" id="2.60.40.10">
    <property type="entry name" value="Immunoglobulins"/>
    <property type="match status" value="1"/>
</dbReference>
<protein>
    <submittedName>
        <fullName evidence="4">CD83</fullName>
    </submittedName>
</protein>
<evidence type="ECO:0000313" key="4">
    <source>
        <dbReference type="EMBL" id="AAO62993.1"/>
    </source>
</evidence>
<evidence type="ECO:0000256" key="2">
    <source>
        <dbReference type="SAM" id="SignalP"/>
    </source>
</evidence>
<dbReference type="AlphaFoldDB" id="Q7T3P9"/>
<dbReference type="PANTHER" id="PTHR15193:SF1">
    <property type="entry name" value="CD83 ANTIGEN"/>
    <property type="match status" value="1"/>
</dbReference>
<dbReference type="PANTHER" id="PTHR15193">
    <property type="entry name" value="CD83 ANTIGEN"/>
    <property type="match status" value="1"/>
</dbReference>
<evidence type="ECO:0000259" key="3">
    <source>
        <dbReference type="PROSITE" id="PS50835"/>
    </source>
</evidence>
<dbReference type="PROSITE" id="PS50835">
    <property type="entry name" value="IG_LIKE"/>
    <property type="match status" value="1"/>
</dbReference>
<reference evidence="4" key="1">
    <citation type="journal article" date="2004" name="J. Immunol.">
        <title>Homologs of CD83 from elasmobranch and teleost fish.</title>
        <authorList>
            <person name="Ohta Y."/>
            <person name="Landis E."/>
            <person name="Boulay T."/>
            <person name="Phillips R.B."/>
            <person name="Collet B."/>
            <person name="Secombes C.J."/>
            <person name="Flajnik M.F."/>
            <person name="Hansen J.D."/>
        </authorList>
    </citation>
    <scope>NUCLEOTIDE SEQUENCE</scope>
</reference>
<keyword evidence="1" id="KW-1133">Transmembrane helix</keyword>
<keyword evidence="2" id="KW-0732">Signal</keyword>
<feature type="chain" id="PRO_5004291586" evidence="2">
    <location>
        <begin position="25"/>
        <end position="194"/>
    </location>
</feature>
<feature type="transmembrane region" description="Helical" evidence="1">
    <location>
        <begin position="145"/>
        <end position="166"/>
    </location>
</feature>
<dbReference type="InterPro" id="IPR013106">
    <property type="entry name" value="Ig_V-set"/>
</dbReference>
<keyword evidence="1" id="KW-0812">Transmembrane</keyword>
<dbReference type="InterPro" id="IPR003599">
    <property type="entry name" value="Ig_sub"/>
</dbReference>
<dbReference type="InterPro" id="IPR036179">
    <property type="entry name" value="Ig-like_dom_sf"/>
</dbReference>
<dbReference type="Pfam" id="PF07686">
    <property type="entry name" value="V-set"/>
    <property type="match status" value="1"/>
</dbReference>
<keyword evidence="1" id="KW-0472">Membrane</keyword>
<dbReference type="SUPFAM" id="SSF48726">
    <property type="entry name" value="Immunoglobulin"/>
    <property type="match status" value="1"/>
</dbReference>
<organism evidence="4">
    <name type="scientific">Ginglymostoma cirratum</name>
    <name type="common">Nurse shark</name>
    <name type="synonym">Squalus cirratus</name>
    <dbReference type="NCBI Taxonomy" id="7801"/>
    <lineage>
        <taxon>Eukaryota</taxon>
        <taxon>Metazoa</taxon>
        <taxon>Chordata</taxon>
        <taxon>Craniata</taxon>
        <taxon>Vertebrata</taxon>
        <taxon>Chondrichthyes</taxon>
        <taxon>Elasmobranchii</taxon>
        <taxon>Galeomorphii</taxon>
        <taxon>Galeoidea</taxon>
        <taxon>Orectolobiformes</taxon>
        <taxon>Ginglymostomatidae</taxon>
        <taxon>Ginglymostoma</taxon>
    </lineage>
</organism>
<feature type="signal peptide" evidence="2">
    <location>
        <begin position="1"/>
        <end position="24"/>
    </location>
</feature>
<proteinExistence type="evidence at transcript level"/>
<sequence length="194" mass="21919">MFHLKKCWFLAVQGLVFVATKSISEVTVKCGEAARLPCKAEYEVGVQYRALSWYKIADDGVGLTGILRKDFRENIVRKYLGFNRSVELASDMLFSLIIHNVTSEDFGKYQCSMWAPLGKQNRQADVDLQEVGILQSKRLGQQPTILPVVLIILGSTLLIFVVFLYIACARNHKMAVDCKKFNKVQATQCSWESC</sequence>
<feature type="domain" description="Ig-like" evidence="3">
    <location>
        <begin position="31"/>
        <end position="127"/>
    </location>
</feature>
<dbReference type="InterPro" id="IPR013783">
    <property type="entry name" value="Ig-like_fold"/>
</dbReference>
<dbReference type="InterPro" id="IPR007110">
    <property type="entry name" value="Ig-like_dom"/>
</dbReference>
<dbReference type="SMART" id="SM00409">
    <property type="entry name" value="IG"/>
    <property type="match status" value="1"/>
</dbReference>
<evidence type="ECO:0000256" key="1">
    <source>
        <dbReference type="SAM" id="Phobius"/>
    </source>
</evidence>
<dbReference type="SMART" id="SM00406">
    <property type="entry name" value="IGv"/>
    <property type="match status" value="1"/>
</dbReference>
<dbReference type="EMBL" id="AY183667">
    <property type="protein sequence ID" value="AAO62993.1"/>
    <property type="molecule type" value="mRNA"/>
</dbReference>
<accession>Q7T3P9</accession>
<name>Q7T3P9_GINCI</name>